<gene>
    <name evidence="3" type="ORF">FDP22_18070</name>
</gene>
<keyword evidence="2" id="KW-1133">Transmembrane helix</keyword>
<name>A0A5B8G320_9RHOB</name>
<feature type="transmembrane region" description="Helical" evidence="2">
    <location>
        <begin position="205"/>
        <end position="223"/>
    </location>
</feature>
<feature type="transmembrane region" description="Helical" evidence="2">
    <location>
        <begin position="108"/>
        <end position="127"/>
    </location>
</feature>
<geneLocation type="plasmid" evidence="4">
    <name>pd4m1a</name>
</geneLocation>
<feature type="region of interest" description="Disordered" evidence="1">
    <location>
        <begin position="23"/>
        <end position="77"/>
    </location>
</feature>
<dbReference type="KEGG" id="ppru:FDP22_18070"/>
<organism evidence="3 4">
    <name type="scientific">Paroceanicella profunda</name>
    <dbReference type="NCBI Taxonomy" id="2579971"/>
    <lineage>
        <taxon>Bacteria</taxon>
        <taxon>Pseudomonadati</taxon>
        <taxon>Pseudomonadota</taxon>
        <taxon>Alphaproteobacteria</taxon>
        <taxon>Rhodobacterales</taxon>
        <taxon>Paracoccaceae</taxon>
        <taxon>Paroceanicella</taxon>
    </lineage>
</organism>
<keyword evidence="3" id="KW-0614">Plasmid</keyword>
<keyword evidence="2" id="KW-0812">Transmembrane</keyword>
<feature type="transmembrane region" description="Helical" evidence="2">
    <location>
        <begin position="260"/>
        <end position="279"/>
    </location>
</feature>
<feature type="transmembrane region" description="Helical" evidence="2">
    <location>
        <begin position="229"/>
        <end position="253"/>
    </location>
</feature>
<accession>A0A5B8G320</accession>
<protein>
    <submittedName>
        <fullName evidence="3">Exopolysaccharide biosynthesis protein</fullName>
    </submittedName>
</protein>
<dbReference type="PANTHER" id="PTHR41795:SF1">
    <property type="entry name" value="EXOPOLYSACCHARIDE SYNTHESIS PROTEIN"/>
    <property type="match status" value="1"/>
</dbReference>
<feature type="compositionally biased region" description="Low complexity" evidence="1">
    <location>
        <begin position="68"/>
        <end position="77"/>
    </location>
</feature>
<dbReference type="Proteomes" id="UP000305888">
    <property type="component" value="Plasmid pD4M1A"/>
</dbReference>
<keyword evidence="4" id="KW-1185">Reference proteome</keyword>
<feature type="transmembrane region" description="Helical" evidence="2">
    <location>
        <begin position="134"/>
        <end position="154"/>
    </location>
</feature>
<evidence type="ECO:0000256" key="2">
    <source>
        <dbReference type="SAM" id="Phobius"/>
    </source>
</evidence>
<dbReference type="EMBL" id="CP040819">
    <property type="protein sequence ID" value="QDL93799.1"/>
    <property type="molecule type" value="Genomic_DNA"/>
</dbReference>
<dbReference type="Pfam" id="PF06055">
    <property type="entry name" value="ExoD"/>
    <property type="match status" value="1"/>
</dbReference>
<dbReference type="InterPro" id="IPR010331">
    <property type="entry name" value="ExoD"/>
</dbReference>
<dbReference type="PANTHER" id="PTHR41795">
    <property type="entry name" value="EXOPOLYSACCHARIDE SYNTHESIS PROTEIN"/>
    <property type="match status" value="1"/>
</dbReference>
<dbReference type="OrthoDB" id="7949130at2"/>
<keyword evidence="2" id="KW-0472">Membrane</keyword>
<reference evidence="3 4" key="1">
    <citation type="submission" date="2019-06" db="EMBL/GenBank/DDBJ databases">
        <title>Genome sequence of Rhodobacteraceae bacterium D4M1.</title>
        <authorList>
            <person name="Cao J."/>
        </authorList>
    </citation>
    <scope>NUCLEOTIDE SEQUENCE [LARGE SCALE GENOMIC DNA]</scope>
    <source>
        <strain evidence="3 4">D4M1</strain>
        <plasmid evidence="4">pd4m1a</plasmid>
    </source>
</reference>
<evidence type="ECO:0000256" key="1">
    <source>
        <dbReference type="SAM" id="MobiDB-lite"/>
    </source>
</evidence>
<proteinExistence type="predicted"/>
<sequence>MSRGRCPASRGTACAWRLSDAAGRGAGGGARAARRRAPLAGGSGRVSCLATRHHEETSVDHPTGAGQGAAAAGEAAGFPPGGVSERLSRLGEAAGADGSVRVGTVVDGMGPAGVGLLLALLGIPAMLPSPGLPVGMLFGAAISLAALQLLFGAQRLTLPAWLRRRTLPQVMVTAMSGRAARALAWVERRMRPRLGRLTGRVARRLLSLVLLALGVMILLPIPFGNQPPALAVIVFGLAFAFRDGAAVVVALALSLAAAVWTALVVVFGVQVLAWLWGALGLA</sequence>
<evidence type="ECO:0000313" key="3">
    <source>
        <dbReference type="EMBL" id="QDL93799.1"/>
    </source>
</evidence>
<evidence type="ECO:0000313" key="4">
    <source>
        <dbReference type="Proteomes" id="UP000305888"/>
    </source>
</evidence>
<dbReference type="AlphaFoldDB" id="A0A5B8G320"/>